<sequence length="848" mass="92620">MIKRGLSIRNTCASALYVPGLLCTTMAYGQQNELEHIEVHAQKTTQNLQEVPVAVTVISSHELVETVIKDVFDLQNYVPAFSAFQNQSATNSSFSIRGIGTSSQNFGFEPSVGLYVDGVYRSRQNALINDLVDIAAIEVLRGPQGTLFGKNAAAGAMTLTSTLPTFGETNGFVDLLAGNDSLTRLSGGASFTLVDDILAMRVSGFSTHSDGFITEQNASSTLNNKNRSGVKIQMLYRPIEDVQVRVIADYGELDERCCAALTLQNNIEAKEISGKFGTDALLLSPPFNATIYDKSTFYDFTTSLSQPPRSQMKDKGISAQLDIAFSSAWRAVSISAYRSFDSLDVVDTDFSDANLLTAANDARQQSFSQELRLHYDSENMRAVVGGYYFSQNLDLAFNTTTQSDFSAFFSFAAADLLPLAQAINQLSVATNGLIQPAGDMAPSNTAFFHNAYQQQDSLAVFGQIDWLLSPKLTLTTGLRYTKEDKSILASYQEQGPGIDGLAKDKTQWPNVAQALSGLNEISIALQSGGLPSPQAIAAISPFQVPGWGYYFLGAATVLPRPDLDETLKDNQTTGTLKLSYQPTRNQLIYASMATGYKAGGTNTDRIPPSFSPVFDAEKVRSAEIGVKQDWPNHGVRVNVAAHYTNISDFQATTFDGNGFNLQNAGDISVKGLEVEATWLLTPDTDVTILGARTLASFDSFKQGTCWVAYTWHTGNDDPGRASEQDPFCARDGDRVGFEPQNSAAITVNHSVNIAGLDTRFSAEYQFISDVYLDDSNDPYKYSPAYRLINVRWNVQIVEWDSELTLWARNVFDETYIAQSGFDVPVQAGKIMAYPGAPRSYGVSLRKRF</sequence>
<dbReference type="GO" id="GO:0009279">
    <property type="term" value="C:cell outer membrane"/>
    <property type="evidence" value="ECO:0007669"/>
    <property type="project" value="UniProtKB-SubCell"/>
</dbReference>
<evidence type="ECO:0000313" key="15">
    <source>
        <dbReference type="EMBL" id="NDV90676.1"/>
    </source>
</evidence>
<protein>
    <submittedName>
        <fullName evidence="15">TonB-dependent receptor</fullName>
    </submittedName>
</protein>
<evidence type="ECO:0000256" key="9">
    <source>
        <dbReference type="ARBA" id="ARBA00023136"/>
    </source>
</evidence>
<dbReference type="GO" id="GO:0006826">
    <property type="term" value="P:iron ion transport"/>
    <property type="evidence" value="ECO:0007669"/>
    <property type="project" value="UniProtKB-KW"/>
</dbReference>
<dbReference type="InterPro" id="IPR000531">
    <property type="entry name" value="Beta-barrel_TonB"/>
</dbReference>
<dbReference type="SUPFAM" id="SSF56935">
    <property type="entry name" value="Porins"/>
    <property type="match status" value="1"/>
</dbReference>
<keyword evidence="10 11" id="KW-0998">Cell outer membrane</keyword>
<comment type="caution">
    <text evidence="15">The sequence shown here is derived from an EMBL/GenBank/DDBJ whole genome shotgun (WGS) entry which is preliminary data.</text>
</comment>
<evidence type="ECO:0000256" key="6">
    <source>
        <dbReference type="ARBA" id="ARBA00023004"/>
    </source>
</evidence>
<keyword evidence="6" id="KW-0408">Iron</keyword>
<comment type="subcellular location">
    <subcellularLocation>
        <location evidence="1 11">Cell outer membrane</location>
        <topology evidence="1 11">Multi-pass membrane protein</topology>
    </subcellularLocation>
</comment>
<evidence type="ECO:0000256" key="12">
    <source>
        <dbReference type="RuleBase" id="RU003357"/>
    </source>
</evidence>
<keyword evidence="15" id="KW-0675">Receptor</keyword>
<dbReference type="PANTHER" id="PTHR32552">
    <property type="entry name" value="FERRICHROME IRON RECEPTOR-RELATED"/>
    <property type="match status" value="1"/>
</dbReference>
<evidence type="ECO:0000256" key="3">
    <source>
        <dbReference type="ARBA" id="ARBA00022452"/>
    </source>
</evidence>
<dbReference type="InterPro" id="IPR039426">
    <property type="entry name" value="TonB-dep_rcpt-like"/>
</dbReference>
<accession>A0A7X5RKF6</accession>
<evidence type="ECO:0000256" key="5">
    <source>
        <dbReference type="ARBA" id="ARBA00022692"/>
    </source>
</evidence>
<feature type="domain" description="TonB-dependent receptor-like beta-barrel" evidence="13">
    <location>
        <begin position="291"/>
        <end position="810"/>
    </location>
</feature>
<dbReference type="Proteomes" id="UP000470213">
    <property type="component" value="Unassembled WGS sequence"/>
</dbReference>
<keyword evidence="2 11" id="KW-0813">Transport</keyword>
<evidence type="ECO:0000259" key="13">
    <source>
        <dbReference type="Pfam" id="PF00593"/>
    </source>
</evidence>
<keyword evidence="7" id="KW-0406">Ion transport</keyword>
<dbReference type="PANTHER" id="PTHR32552:SF81">
    <property type="entry name" value="TONB-DEPENDENT OUTER MEMBRANE RECEPTOR"/>
    <property type="match status" value="1"/>
</dbReference>
<dbReference type="Pfam" id="PF07715">
    <property type="entry name" value="Plug"/>
    <property type="match status" value="1"/>
</dbReference>
<name>A0A7X5RKF6_9ALTE</name>
<gene>
    <name evidence="15" type="ORF">GTH32_05620</name>
</gene>
<keyword evidence="4" id="KW-0410">Iron transport</keyword>
<dbReference type="InterPro" id="IPR036942">
    <property type="entry name" value="Beta-barrel_TonB_sf"/>
</dbReference>
<evidence type="ECO:0000256" key="11">
    <source>
        <dbReference type="PROSITE-ProRule" id="PRU01360"/>
    </source>
</evidence>
<dbReference type="Pfam" id="PF00593">
    <property type="entry name" value="TonB_dep_Rec_b-barrel"/>
    <property type="match status" value="1"/>
</dbReference>
<organism evidence="15 16">
    <name type="scientific">Alteromonas profundi</name>
    <dbReference type="NCBI Taxonomy" id="2696062"/>
    <lineage>
        <taxon>Bacteria</taxon>
        <taxon>Pseudomonadati</taxon>
        <taxon>Pseudomonadota</taxon>
        <taxon>Gammaproteobacteria</taxon>
        <taxon>Alteromonadales</taxon>
        <taxon>Alteromonadaceae</taxon>
        <taxon>Alteromonas/Salinimonas group</taxon>
        <taxon>Alteromonas</taxon>
    </lineage>
</organism>
<reference evidence="15 16" key="1">
    <citation type="submission" date="2020-01" db="EMBL/GenBank/DDBJ databases">
        <authorList>
            <person name="Chen J."/>
            <person name="Zhu S."/>
            <person name="Yang J."/>
        </authorList>
    </citation>
    <scope>NUCLEOTIDE SEQUENCE [LARGE SCALE GENOMIC DNA]</scope>
    <source>
        <strain evidence="15 16">345S023</strain>
    </source>
</reference>
<dbReference type="InterPro" id="IPR012910">
    <property type="entry name" value="Plug_dom"/>
</dbReference>
<evidence type="ECO:0000256" key="10">
    <source>
        <dbReference type="ARBA" id="ARBA00023237"/>
    </source>
</evidence>
<evidence type="ECO:0000256" key="4">
    <source>
        <dbReference type="ARBA" id="ARBA00022496"/>
    </source>
</evidence>
<evidence type="ECO:0000313" key="16">
    <source>
        <dbReference type="Proteomes" id="UP000470213"/>
    </source>
</evidence>
<keyword evidence="9 11" id="KW-0472">Membrane</keyword>
<keyword evidence="5 11" id="KW-0812">Transmembrane</keyword>
<comment type="similarity">
    <text evidence="11 12">Belongs to the TonB-dependent receptor family.</text>
</comment>
<dbReference type="RefSeq" id="WP_163084260.1">
    <property type="nucleotide sequence ID" value="NZ_JAAAWN010000005.1"/>
</dbReference>
<evidence type="ECO:0000256" key="7">
    <source>
        <dbReference type="ARBA" id="ARBA00023065"/>
    </source>
</evidence>
<feature type="domain" description="TonB-dependent receptor plug" evidence="14">
    <location>
        <begin position="48"/>
        <end position="156"/>
    </location>
</feature>
<dbReference type="AlphaFoldDB" id="A0A7X5RKF6"/>
<dbReference type="PROSITE" id="PS52016">
    <property type="entry name" value="TONB_DEPENDENT_REC_3"/>
    <property type="match status" value="1"/>
</dbReference>
<evidence type="ECO:0000256" key="1">
    <source>
        <dbReference type="ARBA" id="ARBA00004571"/>
    </source>
</evidence>
<evidence type="ECO:0000259" key="14">
    <source>
        <dbReference type="Pfam" id="PF07715"/>
    </source>
</evidence>
<proteinExistence type="inferred from homology"/>
<evidence type="ECO:0000256" key="8">
    <source>
        <dbReference type="ARBA" id="ARBA00023077"/>
    </source>
</evidence>
<keyword evidence="16" id="KW-1185">Reference proteome</keyword>
<evidence type="ECO:0000256" key="2">
    <source>
        <dbReference type="ARBA" id="ARBA00022448"/>
    </source>
</evidence>
<keyword evidence="3 11" id="KW-1134">Transmembrane beta strand</keyword>
<dbReference type="Gene3D" id="2.40.170.20">
    <property type="entry name" value="TonB-dependent receptor, beta-barrel domain"/>
    <property type="match status" value="2"/>
</dbReference>
<dbReference type="EMBL" id="JAAAWN010000005">
    <property type="protein sequence ID" value="NDV90676.1"/>
    <property type="molecule type" value="Genomic_DNA"/>
</dbReference>
<keyword evidence="8 12" id="KW-0798">TonB box</keyword>